<dbReference type="Gene3D" id="3.40.50.150">
    <property type="entry name" value="Vaccinia Virus protein VP39"/>
    <property type="match status" value="1"/>
</dbReference>
<organism evidence="2">
    <name type="scientific">marine metagenome</name>
    <dbReference type="NCBI Taxonomy" id="408172"/>
    <lineage>
        <taxon>unclassified sequences</taxon>
        <taxon>metagenomes</taxon>
        <taxon>ecological metagenomes</taxon>
    </lineage>
</organism>
<dbReference type="AlphaFoldDB" id="A0A382MFP4"/>
<protein>
    <recommendedName>
        <fullName evidence="1">C-methyltransferase domain-containing protein</fullName>
    </recommendedName>
</protein>
<evidence type="ECO:0000313" key="2">
    <source>
        <dbReference type="EMBL" id="SVC46895.1"/>
    </source>
</evidence>
<dbReference type="InterPro" id="IPR013691">
    <property type="entry name" value="MeTrfase_14"/>
</dbReference>
<dbReference type="CDD" id="cd02440">
    <property type="entry name" value="AdoMet_MTases"/>
    <property type="match status" value="1"/>
</dbReference>
<dbReference type="Pfam" id="PF08484">
    <property type="entry name" value="Methyltransf_14"/>
    <property type="match status" value="1"/>
</dbReference>
<dbReference type="InterPro" id="IPR038576">
    <property type="entry name" value="Methyltransf_Zn-bd_dom_put_sf"/>
</dbReference>
<gene>
    <name evidence="2" type="ORF">METZ01_LOCUS299749</name>
</gene>
<dbReference type="PANTHER" id="PTHR43861">
    <property type="entry name" value="TRANS-ACONITATE 2-METHYLTRANSFERASE-RELATED"/>
    <property type="match status" value="1"/>
</dbReference>
<accession>A0A382MFP4</accession>
<proteinExistence type="predicted"/>
<sequence>CNCELFSSPIIELKGMPRAAQYFPTKTEFNEDLGIDLKIYQCSSCGLVQLNTNPVNYFKEVITAVSFSEKTKLTRLNQMKAFIKKYNLLGKKILEIGSGKGEMLDILDEAGFISCGLEASPDAVKNGRLSGRNMINGYISEMVEINNAPFDAFISFNYLEHLPNPGIIIRKIYENIIPDGIGYVTVPNLEYLLETKCLYEFVADHLSYFTMDTLSHAFFQNGFNILDCGLINNDNDIEITVKKRKNLNISKDYLIVESLIKDLQIIISEYKDKKKKVAVWGAGHRTLALLALSKLDDIEYIVDSAKFKQGNYTPILHLNIVPPDYLKGMVVDLVIIMVPGLYPSEVMETMTKMNIDSDIALLRDNKIEFIKKSQ</sequence>
<name>A0A382MFP4_9ZZZZ</name>
<dbReference type="SUPFAM" id="SSF53335">
    <property type="entry name" value="S-adenosyl-L-methionine-dependent methyltransferases"/>
    <property type="match status" value="1"/>
</dbReference>
<dbReference type="Gene3D" id="6.20.50.110">
    <property type="entry name" value="Methyltransferase, zinc-binding domain"/>
    <property type="match status" value="1"/>
</dbReference>
<feature type="non-terminal residue" evidence="2">
    <location>
        <position position="1"/>
    </location>
</feature>
<dbReference type="EMBL" id="UINC01092909">
    <property type="protein sequence ID" value="SVC46895.1"/>
    <property type="molecule type" value="Genomic_DNA"/>
</dbReference>
<dbReference type="Gene3D" id="3.40.50.720">
    <property type="entry name" value="NAD(P)-binding Rossmann-like Domain"/>
    <property type="match status" value="1"/>
</dbReference>
<reference evidence="2" key="1">
    <citation type="submission" date="2018-05" db="EMBL/GenBank/DDBJ databases">
        <authorList>
            <person name="Lanie J.A."/>
            <person name="Ng W.-L."/>
            <person name="Kazmierczak K.M."/>
            <person name="Andrzejewski T.M."/>
            <person name="Davidsen T.M."/>
            <person name="Wayne K.J."/>
            <person name="Tettelin H."/>
            <person name="Glass J.I."/>
            <person name="Rusch D."/>
            <person name="Podicherti R."/>
            <person name="Tsui H.-C.T."/>
            <person name="Winkler M.E."/>
        </authorList>
    </citation>
    <scope>NUCLEOTIDE SEQUENCE</scope>
</reference>
<evidence type="ECO:0000259" key="1">
    <source>
        <dbReference type="Pfam" id="PF08484"/>
    </source>
</evidence>
<feature type="domain" description="C-methyltransferase" evidence="1">
    <location>
        <begin position="257"/>
        <end position="353"/>
    </location>
</feature>
<dbReference type="Pfam" id="PF13489">
    <property type="entry name" value="Methyltransf_23"/>
    <property type="match status" value="1"/>
</dbReference>
<dbReference type="InterPro" id="IPR029063">
    <property type="entry name" value="SAM-dependent_MTases_sf"/>
</dbReference>